<protein>
    <submittedName>
        <fullName evidence="2">Uncharacterized protein</fullName>
    </submittedName>
</protein>
<feature type="compositionally biased region" description="Basic and acidic residues" evidence="1">
    <location>
        <begin position="36"/>
        <end position="46"/>
    </location>
</feature>
<feature type="region of interest" description="Disordered" evidence="1">
    <location>
        <begin position="1"/>
        <end position="53"/>
    </location>
</feature>
<proteinExistence type="predicted"/>
<evidence type="ECO:0000256" key="1">
    <source>
        <dbReference type="SAM" id="MobiDB-lite"/>
    </source>
</evidence>
<keyword evidence="3" id="KW-1185">Reference proteome</keyword>
<evidence type="ECO:0000313" key="3">
    <source>
        <dbReference type="Proteomes" id="UP001415857"/>
    </source>
</evidence>
<name>A0AAP0XA88_LIQFO</name>
<dbReference type="EMBL" id="JBBPBK010000001">
    <property type="protein sequence ID" value="KAK9291595.1"/>
    <property type="molecule type" value="Genomic_DNA"/>
</dbReference>
<comment type="caution">
    <text evidence="2">The sequence shown here is derived from an EMBL/GenBank/DDBJ whole genome shotgun (WGS) entry which is preliminary data.</text>
</comment>
<gene>
    <name evidence="2" type="ORF">L1049_019544</name>
</gene>
<accession>A0AAP0XA88</accession>
<evidence type="ECO:0000313" key="2">
    <source>
        <dbReference type="EMBL" id="KAK9291595.1"/>
    </source>
</evidence>
<organism evidence="2 3">
    <name type="scientific">Liquidambar formosana</name>
    <name type="common">Formosan gum</name>
    <dbReference type="NCBI Taxonomy" id="63359"/>
    <lineage>
        <taxon>Eukaryota</taxon>
        <taxon>Viridiplantae</taxon>
        <taxon>Streptophyta</taxon>
        <taxon>Embryophyta</taxon>
        <taxon>Tracheophyta</taxon>
        <taxon>Spermatophyta</taxon>
        <taxon>Magnoliopsida</taxon>
        <taxon>eudicotyledons</taxon>
        <taxon>Gunneridae</taxon>
        <taxon>Pentapetalae</taxon>
        <taxon>Saxifragales</taxon>
        <taxon>Altingiaceae</taxon>
        <taxon>Liquidambar</taxon>
    </lineage>
</organism>
<dbReference type="Proteomes" id="UP001415857">
    <property type="component" value="Unassembled WGS sequence"/>
</dbReference>
<reference evidence="2 3" key="1">
    <citation type="journal article" date="2024" name="Plant J.">
        <title>Genome sequences and population genomics reveal climatic adaptation and genomic divergence between two closely related sweetgum species.</title>
        <authorList>
            <person name="Xu W.Q."/>
            <person name="Ren C.Q."/>
            <person name="Zhang X.Y."/>
            <person name="Comes H.P."/>
            <person name="Liu X.H."/>
            <person name="Li Y.G."/>
            <person name="Kettle C.J."/>
            <person name="Jalonen R."/>
            <person name="Gaisberger H."/>
            <person name="Ma Y.Z."/>
            <person name="Qiu Y.X."/>
        </authorList>
    </citation>
    <scope>NUCLEOTIDE SEQUENCE [LARGE SCALE GENOMIC DNA]</scope>
    <source>
        <strain evidence="2">Hangzhou</strain>
    </source>
</reference>
<sequence length="137" mass="13739">MLARDGSGEALPPADGNLLPPDGSGGGGEAITRSLLGKEKADKNGCDHGGAPRIRGGDEAAAAGCATPVLVFSTLVALCGSYVFGSALGYSSPAESGIMADMGLSLAETFQPSKQNKRLDPNEVQAGGGLPVYYNVN</sequence>
<dbReference type="AlphaFoldDB" id="A0AAP0XA88"/>